<dbReference type="RefSeq" id="WP_012508219.1">
    <property type="nucleotide sequence ID" value="NC_011060.1"/>
</dbReference>
<evidence type="ECO:0000256" key="1">
    <source>
        <dbReference type="ARBA" id="ARBA00003416"/>
    </source>
</evidence>
<evidence type="ECO:0000256" key="2">
    <source>
        <dbReference type="ARBA" id="ARBA00009840"/>
    </source>
</evidence>
<reference evidence="6 7" key="1">
    <citation type="submission" date="2008-06" db="EMBL/GenBank/DDBJ databases">
        <title>Complete sequence of Pelodictyon phaeoclathratiforme BU-1.</title>
        <authorList>
            <consortium name="US DOE Joint Genome Institute"/>
            <person name="Lucas S."/>
            <person name="Copeland A."/>
            <person name="Lapidus A."/>
            <person name="Glavina del Rio T."/>
            <person name="Dalin E."/>
            <person name="Tice H."/>
            <person name="Bruce D."/>
            <person name="Goodwin L."/>
            <person name="Pitluck S."/>
            <person name="Schmutz J."/>
            <person name="Larimer F."/>
            <person name="Land M."/>
            <person name="Hauser L."/>
            <person name="Kyrpides N."/>
            <person name="Mikhailova N."/>
            <person name="Liu Z."/>
            <person name="Li T."/>
            <person name="Zhao F."/>
            <person name="Overmann J."/>
            <person name="Bryant D.A."/>
            <person name="Richardson P."/>
        </authorList>
    </citation>
    <scope>NUCLEOTIDE SEQUENCE [LARGE SCALE GENOMIC DNA]</scope>
    <source>
        <strain evidence="7">DSM 5477 / BU-1</strain>
    </source>
</reference>
<dbReference type="InterPro" id="IPR003798">
    <property type="entry name" value="DNA_recombination_RmuC"/>
</dbReference>
<dbReference type="AlphaFoldDB" id="B4SA35"/>
<keyword evidence="4" id="KW-0233">DNA recombination</keyword>
<evidence type="ECO:0000313" key="6">
    <source>
        <dbReference type="EMBL" id="ACF43731.1"/>
    </source>
</evidence>
<evidence type="ECO:0000313" key="7">
    <source>
        <dbReference type="Proteomes" id="UP000002724"/>
    </source>
</evidence>
<keyword evidence="3 5" id="KW-0175">Coiled coil</keyword>
<evidence type="ECO:0008006" key="8">
    <source>
        <dbReference type="Google" id="ProtNLM"/>
    </source>
</evidence>
<evidence type="ECO:0000256" key="5">
    <source>
        <dbReference type="SAM" id="Coils"/>
    </source>
</evidence>
<feature type="coiled-coil region" evidence="5">
    <location>
        <begin position="53"/>
        <end position="80"/>
    </location>
</feature>
<evidence type="ECO:0000256" key="3">
    <source>
        <dbReference type="ARBA" id="ARBA00023054"/>
    </source>
</evidence>
<comment type="similarity">
    <text evidence="2">Belongs to the RmuC family.</text>
</comment>
<organism evidence="6 7">
    <name type="scientific">Pelodictyon phaeoclathratiforme (strain DSM 5477 / BU-1)</name>
    <dbReference type="NCBI Taxonomy" id="324925"/>
    <lineage>
        <taxon>Bacteria</taxon>
        <taxon>Pseudomonadati</taxon>
        <taxon>Chlorobiota</taxon>
        <taxon>Chlorobiia</taxon>
        <taxon>Chlorobiales</taxon>
        <taxon>Chlorobiaceae</taxon>
        <taxon>Chlorobium/Pelodictyon group</taxon>
        <taxon>Pelodictyon</taxon>
    </lineage>
</organism>
<dbReference type="Proteomes" id="UP000002724">
    <property type="component" value="Chromosome"/>
</dbReference>
<evidence type="ECO:0000256" key="4">
    <source>
        <dbReference type="ARBA" id="ARBA00023172"/>
    </source>
</evidence>
<keyword evidence="7" id="KW-1185">Reference proteome</keyword>
<dbReference type="Pfam" id="PF02646">
    <property type="entry name" value="RmuC"/>
    <property type="match status" value="1"/>
</dbReference>
<dbReference type="KEGG" id="pph:Ppha_1481"/>
<dbReference type="eggNOG" id="COG1322">
    <property type="taxonomic scope" value="Bacteria"/>
</dbReference>
<proteinExistence type="inferred from homology"/>
<dbReference type="EMBL" id="CP001110">
    <property type="protein sequence ID" value="ACF43731.1"/>
    <property type="molecule type" value="Genomic_DNA"/>
</dbReference>
<dbReference type="PANTHER" id="PTHR30563:SF0">
    <property type="entry name" value="DNA RECOMBINATION PROTEIN RMUC"/>
    <property type="match status" value="1"/>
</dbReference>
<protein>
    <recommendedName>
        <fullName evidence="8">DNA recombination protein RmuC</fullName>
    </recommendedName>
</protein>
<comment type="function">
    <text evidence="1">Involved in DNA recombination.</text>
</comment>
<dbReference type="PANTHER" id="PTHR30563">
    <property type="entry name" value="DNA RECOMBINATION PROTEIN RMUC"/>
    <property type="match status" value="1"/>
</dbReference>
<accession>B4SA35</accession>
<dbReference type="GO" id="GO:0006310">
    <property type="term" value="P:DNA recombination"/>
    <property type="evidence" value="ECO:0007669"/>
    <property type="project" value="UniProtKB-KW"/>
</dbReference>
<name>B4SA35_PELPB</name>
<sequence precursor="true">MLMTTAISVLLFLPLFLLLAFVAYRIVRDAPLKIELQRLQGIEDEARSSTLRLESKSLELENLRIQFTRLEADMANEQRSSSEKIALMQESETRLKIEFENLSNRIFEERGRALGLENRERMDALLQPLREQLDSFRKRVEEVHSRDTEQSTRLIEQVRQLQELSGRVSDEANMLARAIKGDSKKQGDWGEMIIERIFEASGLEKGREYLVQESFRAEDGILRRPDFMVLLPGNKAVIVDSKVSLTAYERFCSLDQEPQRQTALKEHVHSVRRHIGDLQAKEYSSIAGNRTLDFVIMCIPLEPAWQTVMQNDPELIYDLAGKDVVLCGPTTLMITLKLIVQIWRRENENRNAELIAEKAGRIYDQVFLVVEAMTEARKKLSGVSDSFDLALKRLKEGRGNLVGRVEEIRRLGAKVTRQIPPDLVADAEDGAVESE</sequence>
<gene>
    <name evidence="6" type="ordered locus">Ppha_1481</name>
</gene>
<dbReference type="HOGENOM" id="CLU_024057_0_1_10"/>